<accession>A0A563DBW7</accession>
<keyword evidence="3" id="KW-1185">Reference proteome</keyword>
<evidence type="ECO:0000313" key="3">
    <source>
        <dbReference type="Proteomes" id="UP000319499"/>
    </source>
</evidence>
<feature type="signal peptide" evidence="1">
    <location>
        <begin position="1"/>
        <end position="18"/>
    </location>
</feature>
<dbReference type="EMBL" id="SELH01000021">
    <property type="protein sequence ID" value="TWP27808.1"/>
    <property type="molecule type" value="Genomic_DNA"/>
</dbReference>
<proteinExistence type="predicted"/>
<reference evidence="2 3" key="1">
    <citation type="submission" date="2019-02" db="EMBL/GenBank/DDBJ databases">
        <title>Apibacter muscae sp. nov.: a novel member of the house fly microbiota.</title>
        <authorList>
            <person name="Park R."/>
        </authorList>
    </citation>
    <scope>NUCLEOTIDE SEQUENCE [LARGE SCALE GENOMIC DNA]</scope>
    <source>
        <strain evidence="2 3">AL1</strain>
    </source>
</reference>
<evidence type="ECO:0008006" key="4">
    <source>
        <dbReference type="Google" id="ProtNLM"/>
    </source>
</evidence>
<keyword evidence="1" id="KW-0732">Signal</keyword>
<evidence type="ECO:0000313" key="2">
    <source>
        <dbReference type="EMBL" id="TWP27808.1"/>
    </source>
</evidence>
<dbReference type="OrthoDB" id="1272926at2"/>
<sequence>MKIKFIPLLLLGSIFVEAQITSTNGASVYVSPNTLVYSTGDVKVSNTSGVFTNEGNIEISGGTITSSSADKFVLTYTDTSNYGQLIIKSATAAGSKADAGDTKEITVQKNLLERITDELTAQKSQINFGVPFVNYTFSQLTKDITGNDNVTPPSLPCAPPWQEGARAYCYNKSQLWNSHPLFVWNYNNRLRWDPYDKNQSHLELGKRYIVRSEIFKGVNPSSFTGVTNFKGIPYVAGQKENIPNSLPYQIVENYNFGNGIRESAYGVRYYTYLEDPFALKELETPGNKFSATTTNEELEKVGFANNILYATNPYTSNLNLATLTNNFDGMIGAAVSRGVTVYSQANSREDALFYLVTRTVGGQLTGDIDQVTIIPPMSTFIIKTNPENNKTNLDLFSQNASLAQTFDYPKKPISSTVTAASKTKVSSFSSSQVEDLYQLNLIMSVEDKISNTYLATADEFTTGQFNDVEASLPFDGDVFTSVYTIPESKEGGINPGFENSKLYINTMNVASSKVAIPVGVNISGEDKGKRFTFTSELRLNQVPLSMNETNYPNPDAKFYFHDKATNIVKEIDQNFTYSVNLEDSTNDRFEIFWSDSGLISSEEVTNDDNIINDTVVDDNNNSLNNSNTINSTSVYKSGSDYKVRFNSNWKKADITIFNVVGQLISNEKNVNTQIDYLLPIFDSYSSVYVVVIVNSITGEKIIKKIVK</sequence>
<feature type="chain" id="PRO_5021701363" description="T9SS type A sorting domain-containing protein" evidence="1">
    <location>
        <begin position="19"/>
        <end position="707"/>
    </location>
</feature>
<organism evidence="2 3">
    <name type="scientific">Apibacter muscae</name>
    <dbReference type="NCBI Taxonomy" id="2509004"/>
    <lineage>
        <taxon>Bacteria</taxon>
        <taxon>Pseudomonadati</taxon>
        <taxon>Bacteroidota</taxon>
        <taxon>Flavobacteriia</taxon>
        <taxon>Flavobacteriales</taxon>
        <taxon>Weeksellaceae</taxon>
        <taxon>Apibacter</taxon>
    </lineage>
</organism>
<dbReference type="AlphaFoldDB" id="A0A563DBW7"/>
<dbReference type="RefSeq" id="WP_146262357.1">
    <property type="nucleotide sequence ID" value="NZ_SELG01000033.1"/>
</dbReference>
<protein>
    <recommendedName>
        <fullName evidence="4">T9SS type A sorting domain-containing protein</fullName>
    </recommendedName>
</protein>
<dbReference type="Proteomes" id="UP000319499">
    <property type="component" value="Unassembled WGS sequence"/>
</dbReference>
<name>A0A563DBW7_9FLAO</name>
<evidence type="ECO:0000256" key="1">
    <source>
        <dbReference type="SAM" id="SignalP"/>
    </source>
</evidence>
<comment type="caution">
    <text evidence="2">The sequence shown here is derived from an EMBL/GenBank/DDBJ whole genome shotgun (WGS) entry which is preliminary data.</text>
</comment>
<gene>
    <name evidence="2" type="ORF">ETU09_06850</name>
</gene>